<comment type="catalytic activity">
    <reaction evidence="21">
        <text>L-seryl-[protein] + ATP = O-phospho-L-seryl-[protein] + ADP + H(+)</text>
        <dbReference type="Rhea" id="RHEA:17989"/>
        <dbReference type="Rhea" id="RHEA-COMP:9863"/>
        <dbReference type="Rhea" id="RHEA-COMP:11604"/>
        <dbReference type="ChEBI" id="CHEBI:15378"/>
        <dbReference type="ChEBI" id="CHEBI:29999"/>
        <dbReference type="ChEBI" id="CHEBI:30616"/>
        <dbReference type="ChEBI" id="CHEBI:83421"/>
        <dbReference type="ChEBI" id="CHEBI:456216"/>
        <dbReference type="EC" id="2.7.11.1"/>
    </reaction>
</comment>
<dbReference type="FunFam" id="3.30.200.20:FF:000260">
    <property type="entry name" value="LRR receptor-like serine/threonine-protein kinase RPK2"/>
    <property type="match status" value="1"/>
</dbReference>
<evidence type="ECO:0000256" key="22">
    <source>
        <dbReference type="PROSITE-ProRule" id="PRU10141"/>
    </source>
</evidence>
<dbReference type="GO" id="GO:0009942">
    <property type="term" value="P:longitudinal axis specification"/>
    <property type="evidence" value="ECO:0007669"/>
    <property type="project" value="UniProtKB-ARBA"/>
</dbReference>
<evidence type="ECO:0000256" key="20">
    <source>
        <dbReference type="ARBA" id="ARBA00047899"/>
    </source>
</evidence>
<dbReference type="InterPro" id="IPR011009">
    <property type="entry name" value="Kinase-like_dom_sf"/>
</dbReference>
<feature type="signal peptide" evidence="24">
    <location>
        <begin position="1"/>
        <end position="20"/>
    </location>
</feature>
<comment type="subcellular location">
    <subcellularLocation>
        <location evidence="1">Cell membrane</location>
        <topology evidence="1">Single-pass type I membrane protein</topology>
    </subcellularLocation>
</comment>
<evidence type="ECO:0000256" key="13">
    <source>
        <dbReference type="ARBA" id="ARBA00022741"/>
    </source>
</evidence>
<dbReference type="InterPro" id="IPR008271">
    <property type="entry name" value="Ser/Thr_kinase_AS"/>
</dbReference>
<evidence type="ECO:0000256" key="23">
    <source>
        <dbReference type="SAM" id="Phobius"/>
    </source>
</evidence>
<keyword evidence="9" id="KW-0808">Transferase</keyword>
<keyword evidence="7" id="KW-0597">Phosphoprotein</keyword>
<comment type="catalytic activity">
    <reaction evidence="20">
        <text>L-threonyl-[protein] + ATP = O-phospho-L-threonyl-[protein] + ADP + H(+)</text>
        <dbReference type="Rhea" id="RHEA:46608"/>
        <dbReference type="Rhea" id="RHEA-COMP:11060"/>
        <dbReference type="Rhea" id="RHEA-COMP:11605"/>
        <dbReference type="ChEBI" id="CHEBI:15378"/>
        <dbReference type="ChEBI" id="CHEBI:30013"/>
        <dbReference type="ChEBI" id="CHEBI:30616"/>
        <dbReference type="ChEBI" id="CHEBI:61977"/>
        <dbReference type="ChEBI" id="CHEBI:456216"/>
        <dbReference type="EC" id="2.7.11.1"/>
    </reaction>
</comment>
<dbReference type="PROSITE" id="PS00108">
    <property type="entry name" value="PROTEIN_KINASE_ST"/>
    <property type="match status" value="1"/>
</dbReference>
<dbReference type="GO" id="GO:0009414">
    <property type="term" value="P:response to water deprivation"/>
    <property type="evidence" value="ECO:0007669"/>
    <property type="project" value="UniProtKB-ARBA"/>
</dbReference>
<evidence type="ECO:0000256" key="11">
    <source>
        <dbReference type="ARBA" id="ARBA00022729"/>
    </source>
</evidence>
<dbReference type="Gene3D" id="1.10.510.10">
    <property type="entry name" value="Transferase(Phosphotransferase) domain 1"/>
    <property type="match status" value="1"/>
</dbReference>
<evidence type="ECO:0000256" key="9">
    <source>
        <dbReference type="ARBA" id="ARBA00022679"/>
    </source>
</evidence>
<keyword evidence="27" id="KW-1185">Reference proteome</keyword>
<keyword evidence="13 22" id="KW-0547">Nucleotide-binding</keyword>
<dbReference type="EC" id="2.7.11.1" evidence="3"/>
<dbReference type="FunFam" id="3.80.10.10:FF:001652">
    <property type="entry name" value="Probable LRR receptor-like serine/threonine-protein kinase RPK1"/>
    <property type="match status" value="1"/>
</dbReference>
<dbReference type="InterPro" id="IPR017441">
    <property type="entry name" value="Protein_kinase_ATP_BS"/>
</dbReference>
<evidence type="ECO:0000256" key="7">
    <source>
        <dbReference type="ARBA" id="ARBA00022553"/>
    </source>
</evidence>
<evidence type="ECO:0000256" key="3">
    <source>
        <dbReference type="ARBA" id="ARBA00012513"/>
    </source>
</evidence>
<evidence type="ECO:0000256" key="12">
    <source>
        <dbReference type="ARBA" id="ARBA00022737"/>
    </source>
</evidence>
<organism evidence="26 27">
    <name type="scientific">Thlaspi arvense</name>
    <name type="common">Field penny-cress</name>
    <dbReference type="NCBI Taxonomy" id="13288"/>
    <lineage>
        <taxon>Eukaryota</taxon>
        <taxon>Viridiplantae</taxon>
        <taxon>Streptophyta</taxon>
        <taxon>Embryophyta</taxon>
        <taxon>Tracheophyta</taxon>
        <taxon>Spermatophyta</taxon>
        <taxon>Magnoliopsida</taxon>
        <taxon>eudicotyledons</taxon>
        <taxon>Gunneridae</taxon>
        <taxon>Pentapetalae</taxon>
        <taxon>rosids</taxon>
        <taxon>malvids</taxon>
        <taxon>Brassicales</taxon>
        <taxon>Brassicaceae</taxon>
        <taxon>Thlaspideae</taxon>
        <taxon>Thlaspi</taxon>
    </lineage>
</organism>
<evidence type="ECO:0000313" key="26">
    <source>
        <dbReference type="EMBL" id="CAH2066328.1"/>
    </source>
</evidence>
<keyword evidence="4" id="KW-0217">Developmental protein</keyword>
<keyword evidence="5" id="KW-1003">Cell membrane</keyword>
<keyword evidence="14" id="KW-0418">Kinase</keyword>
<keyword evidence="6" id="KW-0723">Serine/threonine-protein kinase</keyword>
<dbReference type="InterPro" id="IPR013210">
    <property type="entry name" value="LRR_N_plant-typ"/>
</dbReference>
<keyword evidence="18" id="KW-0675">Receptor</keyword>
<dbReference type="GO" id="GO:0005886">
    <property type="term" value="C:plasma membrane"/>
    <property type="evidence" value="ECO:0007669"/>
    <property type="project" value="UniProtKB-SubCell"/>
</dbReference>
<evidence type="ECO:0000256" key="24">
    <source>
        <dbReference type="SAM" id="SignalP"/>
    </source>
</evidence>
<comment type="similarity">
    <text evidence="2">Belongs to the protein kinase superfamily. Ser/Thr protein kinase family.</text>
</comment>
<evidence type="ECO:0000256" key="8">
    <source>
        <dbReference type="ARBA" id="ARBA00022614"/>
    </source>
</evidence>
<dbReference type="GO" id="GO:0009945">
    <property type="term" value="P:radial axis specification"/>
    <property type="evidence" value="ECO:0007669"/>
    <property type="project" value="UniProtKB-ARBA"/>
</dbReference>
<dbReference type="PROSITE" id="PS00107">
    <property type="entry name" value="PROTEIN_KINASE_ATP"/>
    <property type="match status" value="1"/>
</dbReference>
<evidence type="ECO:0000256" key="6">
    <source>
        <dbReference type="ARBA" id="ARBA00022527"/>
    </source>
</evidence>
<dbReference type="PANTHER" id="PTHR48056:SF63">
    <property type="entry name" value="PROTEIN KINASE DOMAIN-CONTAINING PROTEIN"/>
    <property type="match status" value="1"/>
</dbReference>
<dbReference type="Gene3D" id="3.80.10.10">
    <property type="entry name" value="Ribonuclease Inhibitor"/>
    <property type="match status" value="1"/>
</dbReference>
<evidence type="ECO:0000256" key="21">
    <source>
        <dbReference type="ARBA" id="ARBA00048679"/>
    </source>
</evidence>
<proteinExistence type="inferred from homology"/>
<dbReference type="Pfam" id="PF08263">
    <property type="entry name" value="LRRNT_2"/>
    <property type="match status" value="1"/>
</dbReference>
<evidence type="ECO:0000256" key="15">
    <source>
        <dbReference type="ARBA" id="ARBA00022840"/>
    </source>
</evidence>
<dbReference type="EMBL" id="OU466861">
    <property type="protein sequence ID" value="CAH2066328.1"/>
    <property type="molecule type" value="Genomic_DNA"/>
</dbReference>
<keyword evidence="16 23" id="KW-1133">Transmembrane helix</keyword>
<dbReference type="Gene3D" id="3.30.200.20">
    <property type="entry name" value="Phosphorylase Kinase, domain 1"/>
    <property type="match status" value="1"/>
</dbReference>
<keyword evidence="17 23" id="KW-0472">Membrane</keyword>
<sequence>MKKLLLALFLLLNLFAFSFSRKLFSESGFHDEAVLLELKSSFSDPNGVLSSWDPNSSNHCSWYGVSCNSDLRVVSLILRGCDDREGSNLHFPDSSSCSGRLGGEISPAVGDLSEIRVLSLAFNDLGGQIPKEIWGLERLELLDLQGNSFIGGIHGVRVSNRISEDLNLADEKPGLWIRRSLANFGKSLKVDPLKVSEIVGVSLFSGNAVHGRKLTSLNDEEDGASPNSDDSSGKTGLYPIEIASIVSASVIVFVLLVLVVLFLYTKKWKRNSQVQVVEAKEIKVFVDNVIPLTYETVVRATGYFSNSNCIGHGGFGSTYKAEVSPNNVLAVKRLSVGRFQGDQQFHAEISALEMVRHPNLVVLIGYHASETEMFLIYNYLSGGNLEDFIKERSKPALEWKILHKIALDVARALAYLHEQCSPKVLHRDIKPSNILLDNNYNAYLSDFGLSKLLGTSQSHVTTGVAGTFGYVAPEYAMTCRVSEKADVYSYGIVILELISDKRALDPSFSSHENGFNIVSWAHMMLSQGKAKEVFTKGLWETGPQDDLVEVLHLALKCTVDSLSIRPTMKQAVKLLKRIQPSRL</sequence>
<keyword evidence="12" id="KW-0677">Repeat</keyword>
<evidence type="ECO:0000256" key="1">
    <source>
        <dbReference type="ARBA" id="ARBA00004251"/>
    </source>
</evidence>
<dbReference type="InterPro" id="IPR000719">
    <property type="entry name" value="Prot_kinase_dom"/>
</dbReference>
<keyword evidence="11 24" id="KW-0732">Signal</keyword>
<dbReference type="PANTHER" id="PTHR48056">
    <property type="entry name" value="LRR RECEPTOR-LIKE SERINE/THREONINE-PROTEIN KINASE-RELATED"/>
    <property type="match status" value="1"/>
</dbReference>
<accession>A0AAU9SIZ9</accession>
<evidence type="ECO:0000256" key="4">
    <source>
        <dbReference type="ARBA" id="ARBA00022473"/>
    </source>
</evidence>
<dbReference type="InterPro" id="IPR032675">
    <property type="entry name" value="LRR_dom_sf"/>
</dbReference>
<evidence type="ECO:0000256" key="19">
    <source>
        <dbReference type="ARBA" id="ARBA00023180"/>
    </source>
</evidence>
<evidence type="ECO:0000256" key="18">
    <source>
        <dbReference type="ARBA" id="ARBA00023170"/>
    </source>
</evidence>
<evidence type="ECO:0000313" key="27">
    <source>
        <dbReference type="Proteomes" id="UP000836841"/>
    </source>
</evidence>
<dbReference type="SUPFAM" id="SSF56112">
    <property type="entry name" value="Protein kinase-like (PK-like)"/>
    <property type="match status" value="1"/>
</dbReference>
<dbReference type="GO" id="GO:0004674">
    <property type="term" value="F:protein serine/threonine kinase activity"/>
    <property type="evidence" value="ECO:0007669"/>
    <property type="project" value="UniProtKB-KW"/>
</dbReference>
<dbReference type="InterPro" id="IPR050647">
    <property type="entry name" value="Plant_LRR-RLKs"/>
</dbReference>
<feature type="domain" description="Protein kinase" evidence="25">
    <location>
        <begin position="304"/>
        <end position="578"/>
    </location>
</feature>
<evidence type="ECO:0000256" key="10">
    <source>
        <dbReference type="ARBA" id="ARBA00022692"/>
    </source>
</evidence>
<keyword evidence="10 23" id="KW-0812">Transmembrane</keyword>
<dbReference type="CDD" id="cd14066">
    <property type="entry name" value="STKc_IRAK"/>
    <property type="match status" value="1"/>
</dbReference>
<feature type="binding site" evidence="22">
    <location>
        <position position="332"/>
    </location>
    <ligand>
        <name>ATP</name>
        <dbReference type="ChEBI" id="CHEBI:30616"/>
    </ligand>
</feature>
<keyword evidence="15 22" id="KW-0067">ATP-binding</keyword>
<dbReference type="GO" id="GO:0048508">
    <property type="term" value="P:embryonic meristem development"/>
    <property type="evidence" value="ECO:0007669"/>
    <property type="project" value="UniProtKB-ARBA"/>
</dbReference>
<feature type="chain" id="PRO_5043381441" description="non-specific serine/threonine protein kinase" evidence="24">
    <location>
        <begin position="21"/>
        <end position="583"/>
    </location>
</feature>
<dbReference type="AlphaFoldDB" id="A0AAU9SIZ9"/>
<reference evidence="26 27" key="1">
    <citation type="submission" date="2022-03" db="EMBL/GenBank/DDBJ databases">
        <authorList>
            <person name="Nunn A."/>
            <person name="Chopra R."/>
            <person name="Nunn A."/>
            <person name="Contreras Garrido A."/>
        </authorList>
    </citation>
    <scope>NUCLEOTIDE SEQUENCE [LARGE SCALE GENOMIC DNA]</scope>
</reference>
<keyword evidence="8" id="KW-0433">Leucine-rich repeat</keyword>
<evidence type="ECO:0000259" key="25">
    <source>
        <dbReference type="PROSITE" id="PS50011"/>
    </source>
</evidence>
<evidence type="ECO:0000256" key="2">
    <source>
        <dbReference type="ARBA" id="ARBA00008684"/>
    </source>
</evidence>
<dbReference type="GO" id="GO:0005524">
    <property type="term" value="F:ATP binding"/>
    <property type="evidence" value="ECO:0007669"/>
    <property type="project" value="UniProtKB-UniRule"/>
</dbReference>
<evidence type="ECO:0000256" key="17">
    <source>
        <dbReference type="ARBA" id="ARBA00023136"/>
    </source>
</evidence>
<gene>
    <name evidence="26" type="ORF">TAV2_LOCUS17521</name>
</gene>
<evidence type="ECO:0000256" key="16">
    <source>
        <dbReference type="ARBA" id="ARBA00022989"/>
    </source>
</evidence>
<dbReference type="GO" id="GO:0009409">
    <property type="term" value="P:response to cold"/>
    <property type="evidence" value="ECO:0007669"/>
    <property type="project" value="UniProtKB-ARBA"/>
</dbReference>
<dbReference type="SUPFAM" id="SSF52058">
    <property type="entry name" value="L domain-like"/>
    <property type="match status" value="1"/>
</dbReference>
<name>A0AAU9SIZ9_THLAR</name>
<dbReference type="Pfam" id="PF00069">
    <property type="entry name" value="Pkinase"/>
    <property type="match status" value="1"/>
</dbReference>
<dbReference type="Proteomes" id="UP000836841">
    <property type="component" value="Chromosome 5"/>
</dbReference>
<protein>
    <recommendedName>
        <fullName evidence="3">non-specific serine/threonine protein kinase</fullName>
        <ecNumber evidence="3">2.7.11.1</ecNumber>
    </recommendedName>
</protein>
<dbReference type="FunFam" id="1.10.510.10:FF:000192">
    <property type="entry name" value="LRR receptor-like serine/threonine-protein kinase RPK2"/>
    <property type="match status" value="1"/>
</dbReference>
<evidence type="ECO:0000256" key="5">
    <source>
        <dbReference type="ARBA" id="ARBA00022475"/>
    </source>
</evidence>
<feature type="transmembrane region" description="Helical" evidence="23">
    <location>
        <begin position="242"/>
        <end position="264"/>
    </location>
</feature>
<dbReference type="PROSITE" id="PS50011">
    <property type="entry name" value="PROTEIN_KINASE_DOM"/>
    <property type="match status" value="1"/>
</dbReference>
<dbReference type="SMART" id="SM00220">
    <property type="entry name" value="S_TKc"/>
    <property type="match status" value="1"/>
</dbReference>
<evidence type="ECO:0000256" key="14">
    <source>
        <dbReference type="ARBA" id="ARBA00022777"/>
    </source>
</evidence>
<keyword evidence="19" id="KW-0325">Glycoprotein</keyword>